<feature type="compositionally biased region" description="Low complexity" evidence="1">
    <location>
        <begin position="101"/>
        <end position="139"/>
    </location>
</feature>
<keyword evidence="3" id="KW-1185">Reference proteome</keyword>
<evidence type="ECO:0000313" key="2">
    <source>
        <dbReference type="EMBL" id="MBM9469625.1"/>
    </source>
</evidence>
<sequence length="193" mass="20547">MTVTVDGRRLDPGPFAPPWRRSAFGQIIDRATDDRTTPARVEVREADGTTFTDIIAARRRRSRPEPEPEVPAGPVFHAVDGEGFVPGEDVAVAVVTGHTDAATPAPRAPSSARPGSASTGPAGSSRSSCSAVSPAPRSSGGCRERAGPADRLVRGRADQRRDDRAGRPVRRHADLARRWIDGRVPDRHAPAGR</sequence>
<accession>A0A938YKU5</accession>
<dbReference type="RefSeq" id="WP_205262587.1">
    <property type="nucleotide sequence ID" value="NZ_JAERWK010000031.1"/>
</dbReference>
<feature type="region of interest" description="Disordered" evidence="1">
    <location>
        <begin position="1"/>
        <end position="36"/>
    </location>
</feature>
<evidence type="ECO:0000256" key="1">
    <source>
        <dbReference type="SAM" id="MobiDB-lite"/>
    </source>
</evidence>
<reference evidence="2" key="1">
    <citation type="submission" date="2021-01" db="EMBL/GenBank/DDBJ databases">
        <title>YIM 132084 draft genome.</title>
        <authorList>
            <person name="An D."/>
        </authorList>
    </citation>
    <scope>NUCLEOTIDE SEQUENCE</scope>
    <source>
        <strain evidence="2">YIM 132084</strain>
    </source>
</reference>
<dbReference type="Proteomes" id="UP000663792">
    <property type="component" value="Unassembled WGS sequence"/>
</dbReference>
<evidence type="ECO:0000313" key="3">
    <source>
        <dbReference type="Proteomes" id="UP000663792"/>
    </source>
</evidence>
<feature type="compositionally biased region" description="Basic and acidic residues" evidence="1">
    <location>
        <begin position="142"/>
        <end position="193"/>
    </location>
</feature>
<feature type="region of interest" description="Disordered" evidence="1">
    <location>
        <begin position="54"/>
        <end position="79"/>
    </location>
</feature>
<feature type="region of interest" description="Disordered" evidence="1">
    <location>
        <begin position="95"/>
        <end position="193"/>
    </location>
</feature>
<name>A0A938YKU5_9ACTN</name>
<gene>
    <name evidence="2" type="ORF">JL106_20265</name>
</gene>
<dbReference type="EMBL" id="JAERWK010000031">
    <property type="protein sequence ID" value="MBM9469625.1"/>
    <property type="molecule type" value="Genomic_DNA"/>
</dbReference>
<proteinExistence type="predicted"/>
<dbReference type="AlphaFoldDB" id="A0A938YKU5"/>
<feature type="compositionally biased region" description="Basic and acidic residues" evidence="1">
    <location>
        <begin position="1"/>
        <end position="11"/>
    </location>
</feature>
<comment type="caution">
    <text evidence="2">The sequence shown here is derived from an EMBL/GenBank/DDBJ whole genome shotgun (WGS) entry which is preliminary data.</text>
</comment>
<protein>
    <submittedName>
        <fullName evidence="2">Uncharacterized protein</fullName>
    </submittedName>
</protein>
<organism evidence="2 3">
    <name type="scientific">Nakamurella leprariae</name>
    <dbReference type="NCBI Taxonomy" id="2803911"/>
    <lineage>
        <taxon>Bacteria</taxon>
        <taxon>Bacillati</taxon>
        <taxon>Actinomycetota</taxon>
        <taxon>Actinomycetes</taxon>
        <taxon>Nakamurellales</taxon>
        <taxon>Nakamurellaceae</taxon>
        <taxon>Nakamurella</taxon>
    </lineage>
</organism>